<organism evidence="1">
    <name type="scientific">viral metagenome</name>
    <dbReference type="NCBI Taxonomy" id="1070528"/>
    <lineage>
        <taxon>unclassified sequences</taxon>
        <taxon>metagenomes</taxon>
        <taxon>organismal metagenomes</taxon>
    </lineage>
</organism>
<proteinExistence type="predicted"/>
<sequence length="49" mass="5413">MDFGSVIKIAEFIKVEFDDTLLNDGEVEIGITTGICLWYVTLNSKMSVG</sequence>
<dbReference type="EMBL" id="MN740631">
    <property type="protein sequence ID" value="QHU36709.1"/>
    <property type="molecule type" value="Genomic_DNA"/>
</dbReference>
<reference evidence="1" key="1">
    <citation type="journal article" date="2020" name="Nature">
        <title>Giant virus diversity and host interactions through global metagenomics.</title>
        <authorList>
            <person name="Schulz F."/>
            <person name="Roux S."/>
            <person name="Paez-Espino D."/>
            <person name="Jungbluth S."/>
            <person name="Walsh D.A."/>
            <person name="Denef V.J."/>
            <person name="McMahon K.D."/>
            <person name="Konstantinidis K.T."/>
            <person name="Eloe-Fadrosh E.A."/>
            <person name="Kyrpides N.C."/>
            <person name="Woyke T."/>
        </authorList>
    </citation>
    <scope>NUCLEOTIDE SEQUENCE</scope>
    <source>
        <strain evidence="1">GVMAG-S-1035124-57</strain>
    </source>
</reference>
<accession>A0A6C0M102</accession>
<dbReference type="AlphaFoldDB" id="A0A6C0M102"/>
<evidence type="ECO:0000313" key="1">
    <source>
        <dbReference type="EMBL" id="QHU36709.1"/>
    </source>
</evidence>
<protein>
    <submittedName>
        <fullName evidence="1">Uncharacterized protein</fullName>
    </submittedName>
</protein>
<name>A0A6C0M102_9ZZZZ</name>